<dbReference type="EMBL" id="BAAALD010000064">
    <property type="protein sequence ID" value="GAA1105361.1"/>
    <property type="molecule type" value="Genomic_DNA"/>
</dbReference>
<reference evidence="5 6" key="1">
    <citation type="journal article" date="2019" name="Int. J. Syst. Evol. Microbiol.">
        <title>The Global Catalogue of Microorganisms (GCM) 10K type strain sequencing project: providing services to taxonomists for standard genome sequencing and annotation.</title>
        <authorList>
            <consortium name="The Broad Institute Genomics Platform"/>
            <consortium name="The Broad Institute Genome Sequencing Center for Infectious Disease"/>
            <person name="Wu L."/>
            <person name="Ma J."/>
        </authorList>
    </citation>
    <scope>NUCLEOTIDE SEQUENCE [LARGE SCALE GENOMIC DNA]</scope>
    <source>
        <strain evidence="5 6">JCM 13002</strain>
    </source>
</reference>
<sequence length="563" mass="60201">MTAAVRADDPEELLTRRVLGALHREDVLGLRSAAALEERPDGVWLRGGRLALPVTEDGFQSRWTARRPLLEVDGRPLTGLDEILAAVAGLADPRDRDGHTAFAEECRQALATMRLHDLARPAVLDGLAERLGPDPADWTGPAASLGFDTLAAYLDHPVHPAGRGRAGLTDDQLRGHAPEFHPAFELRWLILPEAAITRHGAGTLPGWWPAPADLGEPGPGFALPVHPLTATPGLAAPVPGARLAERPYLTVRPTLSMRTVAVVEDPSVHLKLPVATATLGLRNRRTIKPGSLVDGAAGQRLLEAVTAREARFAGTVLHADEQCFAHAGHELLAVLLRRQPAGLDGSVTVPLAALLAPSPGGRTVLDHLADRFHGGDVLRLYDELLQLLLDWHTTLFSYGIALEAHQQNTSLVLDRPGGRTRMRLLLKDDDGPRLNTTRLGELAPYAEAFDDARIAGTDDRPVTDLFTTITGHLCTGALAFGLAALGRAPLARTLGLLRTRLTEAVDRLGPAGAPLRTALLDAPDLPVKAMVTAGTLLSKERSGAADINKHYTTGPNYLLEAPR</sequence>
<dbReference type="RefSeq" id="WP_344626321.1">
    <property type="nucleotide sequence ID" value="NZ_BAAALD010000064.1"/>
</dbReference>
<evidence type="ECO:0000256" key="1">
    <source>
        <dbReference type="ARBA" id="ARBA00004924"/>
    </source>
</evidence>
<dbReference type="InterPro" id="IPR007310">
    <property type="entry name" value="Aerobactin_biosyn_IucA/IucC_N"/>
</dbReference>
<organism evidence="5 6">
    <name type="scientific">Kitasatospora arboriphila</name>
    <dbReference type="NCBI Taxonomy" id="258052"/>
    <lineage>
        <taxon>Bacteria</taxon>
        <taxon>Bacillati</taxon>
        <taxon>Actinomycetota</taxon>
        <taxon>Actinomycetes</taxon>
        <taxon>Kitasatosporales</taxon>
        <taxon>Streptomycetaceae</taxon>
        <taxon>Kitasatospora</taxon>
    </lineage>
</organism>
<evidence type="ECO:0000259" key="4">
    <source>
        <dbReference type="Pfam" id="PF06276"/>
    </source>
</evidence>
<evidence type="ECO:0000313" key="5">
    <source>
        <dbReference type="EMBL" id="GAA1105361.1"/>
    </source>
</evidence>
<dbReference type="PANTHER" id="PTHR34384">
    <property type="entry name" value="L-2,3-DIAMINOPROPANOATE--CITRATE LIGASE"/>
    <property type="match status" value="1"/>
</dbReference>
<dbReference type="InterPro" id="IPR022770">
    <property type="entry name" value="IucA/IucC-like_C"/>
</dbReference>
<feature type="domain" description="Aerobactin siderophore biosynthesis IucA/IucC-like C-terminal" evidence="4">
    <location>
        <begin position="395"/>
        <end position="529"/>
    </location>
</feature>
<evidence type="ECO:0000313" key="6">
    <source>
        <dbReference type="Proteomes" id="UP001499987"/>
    </source>
</evidence>
<feature type="domain" description="Aerobactin siderophore biosynthesis IucA/IucC N-terminal" evidence="3">
    <location>
        <begin position="154"/>
        <end position="356"/>
    </location>
</feature>
<comment type="caution">
    <text evidence="5">The sequence shown here is derived from an EMBL/GenBank/DDBJ whole genome shotgun (WGS) entry which is preliminary data.</text>
</comment>
<dbReference type="Proteomes" id="UP001499987">
    <property type="component" value="Unassembled WGS sequence"/>
</dbReference>
<comment type="similarity">
    <text evidence="2">Belongs to the IucA/IucC family.</text>
</comment>
<gene>
    <name evidence="5" type="ORF">GCM10009663_54380</name>
</gene>
<protein>
    <submittedName>
        <fullName evidence="5">IucA/IucC family protein</fullName>
    </submittedName>
</protein>
<dbReference type="PANTHER" id="PTHR34384:SF5">
    <property type="entry name" value="L-2,3-DIAMINOPROPANOATE--CITRATE LIGASE"/>
    <property type="match status" value="1"/>
</dbReference>
<dbReference type="Pfam" id="PF06276">
    <property type="entry name" value="FhuF"/>
    <property type="match status" value="1"/>
</dbReference>
<comment type="pathway">
    <text evidence="1">Siderophore biosynthesis.</text>
</comment>
<name>A0ABN1TWZ2_9ACTN</name>
<dbReference type="InterPro" id="IPR037455">
    <property type="entry name" value="LucA/IucC-like"/>
</dbReference>
<dbReference type="Pfam" id="PF04183">
    <property type="entry name" value="IucA_IucC"/>
    <property type="match status" value="1"/>
</dbReference>
<accession>A0ABN1TWZ2</accession>
<keyword evidence="6" id="KW-1185">Reference proteome</keyword>
<dbReference type="Gene3D" id="1.10.510.40">
    <property type="match status" value="1"/>
</dbReference>
<evidence type="ECO:0000259" key="3">
    <source>
        <dbReference type="Pfam" id="PF04183"/>
    </source>
</evidence>
<evidence type="ECO:0000256" key="2">
    <source>
        <dbReference type="ARBA" id="ARBA00007832"/>
    </source>
</evidence>
<proteinExistence type="inferred from homology"/>